<dbReference type="GeneTree" id="ENSGT00950000183182"/>
<evidence type="ECO:0000256" key="2">
    <source>
        <dbReference type="ARBA" id="ARBA00022801"/>
    </source>
</evidence>
<evidence type="ECO:0000256" key="1">
    <source>
        <dbReference type="ARBA" id="ARBA00008234"/>
    </source>
</evidence>
<dbReference type="GO" id="GO:0005615">
    <property type="term" value="C:extracellular space"/>
    <property type="evidence" value="ECO:0007669"/>
    <property type="project" value="TreeGrafter"/>
</dbReference>
<feature type="binding site" evidence="4">
    <location>
        <position position="310"/>
    </location>
    <ligand>
        <name>Zn(2+)</name>
        <dbReference type="ChEBI" id="CHEBI:29105"/>
        <label>1</label>
    </ligand>
</feature>
<keyword evidence="3" id="KW-0325">Glycoprotein</keyword>
<dbReference type="GO" id="GO:0046513">
    <property type="term" value="P:ceramide biosynthetic process"/>
    <property type="evidence" value="ECO:0007669"/>
    <property type="project" value="TreeGrafter"/>
</dbReference>
<name>A0A8C4N9Q5_EPTBU</name>
<proteinExistence type="inferred from homology"/>
<dbReference type="PANTHER" id="PTHR10340:SF34">
    <property type="entry name" value="SPHINGOMYELIN PHOSPHODIESTERASE"/>
    <property type="match status" value="1"/>
</dbReference>
<keyword evidence="5" id="KW-1015">Disulfide bond</keyword>
<dbReference type="GO" id="GO:0006685">
    <property type="term" value="P:sphingomyelin catabolic process"/>
    <property type="evidence" value="ECO:0007669"/>
    <property type="project" value="InterPro"/>
</dbReference>
<feature type="disulfide bond" evidence="5">
    <location>
        <begin position="105"/>
        <end position="128"/>
    </location>
</feature>
<accession>A0A8C4N9Q5</accession>
<feature type="binding site" evidence="4">
    <location>
        <position position="86"/>
    </location>
    <ligand>
        <name>Zn(2+)</name>
        <dbReference type="ChEBI" id="CHEBI:29105"/>
        <label>1</label>
    </ligand>
</feature>
<dbReference type="Proteomes" id="UP000694388">
    <property type="component" value="Unplaced"/>
</dbReference>
<feature type="disulfide bond" evidence="5">
    <location>
        <begin position="446"/>
        <end position="459"/>
    </location>
</feature>
<evidence type="ECO:0000313" key="6">
    <source>
        <dbReference type="Ensembl" id="ENSEBUP00000003537.1"/>
    </source>
</evidence>
<dbReference type="PANTHER" id="PTHR10340">
    <property type="entry name" value="SPHINGOMYELIN PHOSPHODIESTERASE"/>
    <property type="match status" value="1"/>
</dbReference>
<dbReference type="PIRSF" id="PIRSF000948">
    <property type="entry name" value="Sphingomy_PDE"/>
    <property type="match status" value="1"/>
</dbReference>
<dbReference type="GO" id="GO:0046872">
    <property type="term" value="F:metal ion binding"/>
    <property type="evidence" value="ECO:0007669"/>
    <property type="project" value="UniProtKB-KW"/>
</dbReference>
<dbReference type="InterPro" id="IPR029052">
    <property type="entry name" value="Metallo-depent_PP-like"/>
</dbReference>
<reference evidence="6" key="2">
    <citation type="submission" date="2025-09" db="UniProtKB">
        <authorList>
            <consortium name="Ensembl"/>
        </authorList>
    </citation>
    <scope>IDENTIFICATION</scope>
</reference>
<dbReference type="InterPro" id="IPR041805">
    <property type="entry name" value="ASMase/PPN1_MPP"/>
</dbReference>
<feature type="binding site" evidence="4">
    <location>
        <position position="308"/>
    </location>
    <ligand>
        <name>Zn(2+)</name>
        <dbReference type="ChEBI" id="CHEBI:29105"/>
        <label>2</label>
    </ligand>
</feature>
<dbReference type="AlphaFoldDB" id="A0A8C4N9Q5"/>
<dbReference type="SUPFAM" id="SSF56300">
    <property type="entry name" value="Metallo-dependent phosphatases"/>
    <property type="match status" value="1"/>
</dbReference>
<evidence type="ECO:0000256" key="4">
    <source>
        <dbReference type="PIRSR" id="PIRSR000948-1"/>
    </source>
</evidence>
<comment type="cofactor">
    <cofactor evidence="4">
        <name>Zn(2+)</name>
        <dbReference type="ChEBI" id="CHEBI:29105"/>
    </cofactor>
    <text evidence="4">Binds 2 Zn(2+) ions per subunit.</text>
</comment>
<feature type="disulfide bond" evidence="5">
    <location>
        <begin position="99"/>
        <end position="104"/>
    </location>
</feature>
<dbReference type="Ensembl" id="ENSEBUT00000003911.1">
    <property type="protein sequence ID" value="ENSEBUP00000003537.1"/>
    <property type="gene ID" value="ENSEBUG00000002514.1"/>
</dbReference>
<keyword evidence="4" id="KW-0479">Metal-binding</keyword>
<evidence type="ECO:0000256" key="3">
    <source>
        <dbReference type="ARBA" id="ARBA00023180"/>
    </source>
</evidence>
<keyword evidence="4" id="KW-0862">Zinc</keyword>
<dbReference type="GO" id="GO:0061750">
    <property type="term" value="F:acid sphingomyelin phosphodiesterase activity"/>
    <property type="evidence" value="ECO:0007669"/>
    <property type="project" value="TreeGrafter"/>
</dbReference>
<sequence length="481" mass="53893">MPPSVIVCTDTVQLFRHDVLTVLVRSLLSPGSACGLLLGESCGHWNSGASNWTVQFPGVPKPPVRPPVPPPPGTPVDRILFITDVHWDAAYKEGSNAECGEPLCCRKDDGLPTPGAVGAGYWGDHRKCDVPMRTIESMLQHIATNETFDFVLLDRRHPSTQHLATDTERPADSTGQSHGAFLAAFCFPPPFITGNLSSSWLYEDMASKWSRWLPHDALQTIRLGGFYTAQVKPGLRVVSLNMNFCSAENIWLLINDTDPAEQLHWFIKVLQEAETADEKVCTDGVTIPSWEWYSSELRTKALWQFFGHIHTDQFEVFYDEQTLKRPLGIAFLAPSVTTYYDLNPGYRVYEVDGDRSGSSRMVLDHHTFFLNLSEANADGGKSKPIWRLLYSARKALGLSSAFPQAWNDLVVRMQKDYAVFDLFWALLHTGHPPGLCRGYCHTALLCSLRTGRSEDPDLCAGLVPHEKFTLIKNLWLSQRRC</sequence>
<dbReference type="InterPro" id="IPR011160">
    <property type="entry name" value="Sphingomy_PDE"/>
</dbReference>
<protein>
    <submittedName>
        <fullName evidence="6">Sphingomyelin phosphodiesterase 1</fullName>
    </submittedName>
</protein>
<dbReference type="GO" id="GO:0016020">
    <property type="term" value="C:membrane"/>
    <property type="evidence" value="ECO:0007669"/>
    <property type="project" value="GOC"/>
</dbReference>
<feature type="disulfide bond" evidence="5">
    <location>
        <begin position="436"/>
        <end position="440"/>
    </location>
</feature>
<comment type="similarity">
    <text evidence="1">Belongs to the acid sphingomyelinase family.</text>
</comment>
<keyword evidence="7" id="KW-1185">Reference proteome</keyword>
<organism evidence="6 7">
    <name type="scientific">Eptatretus burgeri</name>
    <name type="common">Inshore hagfish</name>
    <dbReference type="NCBI Taxonomy" id="7764"/>
    <lineage>
        <taxon>Eukaryota</taxon>
        <taxon>Metazoa</taxon>
        <taxon>Chordata</taxon>
        <taxon>Craniata</taxon>
        <taxon>Vertebrata</taxon>
        <taxon>Cyclostomata</taxon>
        <taxon>Myxini</taxon>
        <taxon>Myxiniformes</taxon>
        <taxon>Myxinidae</taxon>
        <taxon>Eptatretinae</taxon>
        <taxon>Eptatretus</taxon>
    </lineage>
</organism>
<feature type="binding site" evidence="4">
    <location>
        <position position="84"/>
    </location>
    <ligand>
        <name>Zn(2+)</name>
        <dbReference type="ChEBI" id="CHEBI:29105"/>
        <label>1</label>
    </ligand>
</feature>
<reference evidence="6" key="1">
    <citation type="submission" date="2025-08" db="UniProtKB">
        <authorList>
            <consortium name="Ensembl"/>
        </authorList>
    </citation>
    <scope>IDENTIFICATION</scope>
</reference>
<evidence type="ECO:0000256" key="5">
    <source>
        <dbReference type="PIRSR" id="PIRSR000948-2"/>
    </source>
</evidence>
<dbReference type="CDD" id="cd00842">
    <property type="entry name" value="MPP_ASMase"/>
    <property type="match status" value="1"/>
</dbReference>
<evidence type="ECO:0000313" key="7">
    <source>
        <dbReference type="Proteomes" id="UP000694388"/>
    </source>
</evidence>
<keyword evidence="2" id="KW-0378">Hydrolase</keyword>
<dbReference type="OMA" id="DCDLPFR"/>
<dbReference type="GO" id="GO:0005764">
    <property type="term" value="C:lysosome"/>
    <property type="evidence" value="ECO:0007669"/>
    <property type="project" value="TreeGrafter"/>
</dbReference>